<dbReference type="SUPFAM" id="SSF47699">
    <property type="entry name" value="Bifunctional inhibitor/lipid-transfer protein/seed storage 2S albumin"/>
    <property type="match status" value="1"/>
</dbReference>
<organism evidence="13 14">
    <name type="scientific">Quillaja saponaria</name>
    <name type="common">Soap bark tree</name>
    <dbReference type="NCBI Taxonomy" id="32244"/>
    <lineage>
        <taxon>Eukaryota</taxon>
        <taxon>Viridiplantae</taxon>
        <taxon>Streptophyta</taxon>
        <taxon>Embryophyta</taxon>
        <taxon>Tracheophyta</taxon>
        <taxon>Spermatophyta</taxon>
        <taxon>Magnoliopsida</taxon>
        <taxon>eudicotyledons</taxon>
        <taxon>Gunneridae</taxon>
        <taxon>Pentapetalae</taxon>
        <taxon>rosids</taxon>
        <taxon>fabids</taxon>
        <taxon>Fabales</taxon>
        <taxon>Quillajaceae</taxon>
        <taxon>Quillaja</taxon>
    </lineage>
</organism>
<evidence type="ECO:0000259" key="12">
    <source>
        <dbReference type="SMART" id="SM00499"/>
    </source>
</evidence>
<evidence type="ECO:0000256" key="11">
    <source>
        <dbReference type="SAM" id="SignalP"/>
    </source>
</evidence>
<comment type="similarity">
    <text evidence="2">Belongs to the plant LTP family.</text>
</comment>
<evidence type="ECO:0000313" key="13">
    <source>
        <dbReference type="EMBL" id="KAJ7977366.1"/>
    </source>
</evidence>
<evidence type="ECO:0000256" key="4">
    <source>
        <dbReference type="ARBA" id="ARBA00022622"/>
    </source>
</evidence>
<reference evidence="13" key="1">
    <citation type="journal article" date="2023" name="Science">
        <title>Elucidation of the pathway for biosynthesis of saponin adjuvants from the soapbark tree.</title>
        <authorList>
            <person name="Reed J."/>
            <person name="Orme A."/>
            <person name="El-Demerdash A."/>
            <person name="Owen C."/>
            <person name="Martin L.B.B."/>
            <person name="Misra R.C."/>
            <person name="Kikuchi S."/>
            <person name="Rejzek M."/>
            <person name="Martin A.C."/>
            <person name="Harkess A."/>
            <person name="Leebens-Mack J."/>
            <person name="Louveau T."/>
            <person name="Stephenson M.J."/>
            <person name="Osbourn A."/>
        </authorList>
    </citation>
    <scope>NUCLEOTIDE SEQUENCE</scope>
    <source>
        <strain evidence="13">S10</strain>
    </source>
</reference>
<evidence type="ECO:0000256" key="7">
    <source>
        <dbReference type="ARBA" id="ARBA00023180"/>
    </source>
</evidence>
<dbReference type="Pfam" id="PF14368">
    <property type="entry name" value="LTP_2"/>
    <property type="match status" value="1"/>
</dbReference>
<keyword evidence="3" id="KW-1003">Cell membrane</keyword>
<evidence type="ECO:0000313" key="14">
    <source>
        <dbReference type="Proteomes" id="UP001163823"/>
    </source>
</evidence>
<feature type="chain" id="PRO_5041901473" evidence="11">
    <location>
        <begin position="28"/>
        <end position="212"/>
    </location>
</feature>
<dbReference type="InterPro" id="IPR043325">
    <property type="entry name" value="LTSS"/>
</dbReference>
<accession>A0AAD7Q9E5</accession>
<sequence length="212" mass="21992">MNRYNSFRLRAISVALVIISVNFLVNSQISTPCTTSMISSFTPCVNFITGSTGNGSSPTSGCCDSLRSLMGTSIDCACLVITANVPFQLPINRTLSLSLPRACNMGGMPVQCKASGSPPPAPGPAILGPNSRSLPPTAASPLTPRASKAVAAVPKSETAMDLTPESPPMESEAPTTNQGIRPVLTPSAFAPSYISLSPLFLVLIGTMVLKSY</sequence>
<evidence type="ECO:0000256" key="3">
    <source>
        <dbReference type="ARBA" id="ARBA00022475"/>
    </source>
</evidence>
<evidence type="ECO:0000256" key="6">
    <source>
        <dbReference type="ARBA" id="ARBA00023157"/>
    </source>
</evidence>
<name>A0AAD7Q9E5_QUISA</name>
<dbReference type="SMART" id="SM00499">
    <property type="entry name" value="AAI"/>
    <property type="match status" value="1"/>
</dbReference>
<dbReference type="PANTHER" id="PTHR33044">
    <property type="entry name" value="BIFUNCTIONAL INHIBITOR/LIPID-TRANSFER PROTEIN/SEED STORAGE 2S ALBUMIN SUPERFAMILY PROTEIN-RELATED"/>
    <property type="match status" value="1"/>
</dbReference>
<keyword evidence="10" id="KW-0472">Membrane</keyword>
<dbReference type="InterPro" id="IPR036312">
    <property type="entry name" value="Bifun_inhib/LTP/seed_sf"/>
</dbReference>
<evidence type="ECO:0000256" key="5">
    <source>
        <dbReference type="ARBA" id="ARBA00022729"/>
    </source>
</evidence>
<feature type="domain" description="Bifunctional inhibitor/plant lipid transfer protein/seed storage helical" evidence="12">
    <location>
        <begin position="33"/>
        <end position="112"/>
    </location>
</feature>
<evidence type="ECO:0000256" key="2">
    <source>
        <dbReference type="ARBA" id="ARBA00009748"/>
    </source>
</evidence>
<dbReference type="GO" id="GO:0005886">
    <property type="term" value="C:plasma membrane"/>
    <property type="evidence" value="ECO:0007669"/>
    <property type="project" value="UniProtKB-SubCell"/>
</dbReference>
<protein>
    <submittedName>
        <fullName evidence="13">Non-specific lipid-transfer protein-like protein</fullName>
    </submittedName>
</protein>
<evidence type="ECO:0000256" key="10">
    <source>
        <dbReference type="SAM" id="Phobius"/>
    </source>
</evidence>
<evidence type="ECO:0000256" key="9">
    <source>
        <dbReference type="SAM" id="MobiDB-lite"/>
    </source>
</evidence>
<dbReference type="CDD" id="cd00010">
    <property type="entry name" value="AAI_LTSS"/>
    <property type="match status" value="1"/>
</dbReference>
<evidence type="ECO:0000256" key="8">
    <source>
        <dbReference type="ARBA" id="ARBA00023288"/>
    </source>
</evidence>
<comment type="caution">
    <text evidence="13">The sequence shown here is derived from an EMBL/GenBank/DDBJ whole genome shotgun (WGS) entry which is preliminary data.</text>
</comment>
<keyword evidence="6" id="KW-1015">Disulfide bond</keyword>
<keyword evidence="8" id="KW-0449">Lipoprotein</keyword>
<comment type="subcellular location">
    <subcellularLocation>
        <location evidence="1">Cell membrane</location>
        <topology evidence="1">Lipid-anchor</topology>
        <topology evidence="1">GPI-anchor</topology>
    </subcellularLocation>
</comment>
<dbReference type="InterPro" id="IPR016140">
    <property type="entry name" value="Bifunc_inhib/LTP/seed_store"/>
</dbReference>
<proteinExistence type="inferred from homology"/>
<dbReference type="Proteomes" id="UP001163823">
    <property type="component" value="Chromosome 3"/>
</dbReference>
<feature type="transmembrane region" description="Helical" evidence="10">
    <location>
        <begin position="188"/>
        <end position="209"/>
    </location>
</feature>
<keyword evidence="10" id="KW-0812">Transmembrane</keyword>
<evidence type="ECO:0000256" key="1">
    <source>
        <dbReference type="ARBA" id="ARBA00004609"/>
    </source>
</evidence>
<keyword evidence="7" id="KW-0325">Glycoprotein</keyword>
<keyword evidence="4" id="KW-0336">GPI-anchor</keyword>
<dbReference type="EMBL" id="JARAOO010000003">
    <property type="protein sequence ID" value="KAJ7977366.1"/>
    <property type="molecule type" value="Genomic_DNA"/>
</dbReference>
<dbReference type="AlphaFoldDB" id="A0AAD7Q9E5"/>
<dbReference type="KEGG" id="qsa:O6P43_007007"/>
<feature type="region of interest" description="Disordered" evidence="9">
    <location>
        <begin position="114"/>
        <end position="178"/>
    </location>
</feature>
<dbReference type="GO" id="GO:0098552">
    <property type="term" value="C:side of membrane"/>
    <property type="evidence" value="ECO:0007669"/>
    <property type="project" value="UniProtKB-KW"/>
</dbReference>
<keyword evidence="5 11" id="KW-0732">Signal</keyword>
<feature type="signal peptide" evidence="11">
    <location>
        <begin position="1"/>
        <end position="27"/>
    </location>
</feature>
<gene>
    <name evidence="13" type="ORF">O6P43_007007</name>
</gene>
<keyword evidence="14" id="KW-1185">Reference proteome</keyword>
<dbReference type="Gene3D" id="1.10.110.10">
    <property type="entry name" value="Plant lipid-transfer and hydrophobic proteins"/>
    <property type="match status" value="1"/>
</dbReference>
<keyword evidence="10" id="KW-1133">Transmembrane helix</keyword>